<dbReference type="RefSeq" id="WP_346162692.1">
    <property type="nucleotide sequence ID" value="NZ_BAAAOQ010000007.1"/>
</dbReference>
<dbReference type="InterPro" id="IPR011600">
    <property type="entry name" value="Pept_C14_caspase"/>
</dbReference>
<comment type="caution">
    <text evidence="2">The sequence shown here is derived from an EMBL/GenBank/DDBJ whole genome shotgun (WGS) entry which is preliminary data.</text>
</comment>
<proteinExistence type="predicted"/>
<protein>
    <recommendedName>
        <fullName evidence="1">Peptidase C14 caspase domain-containing protein</fullName>
    </recommendedName>
</protein>
<evidence type="ECO:0000259" key="1">
    <source>
        <dbReference type="Pfam" id="PF00656"/>
    </source>
</evidence>
<accession>A0ABP5N829</accession>
<reference evidence="3" key="1">
    <citation type="journal article" date="2019" name="Int. J. Syst. Evol. Microbiol.">
        <title>The Global Catalogue of Microorganisms (GCM) 10K type strain sequencing project: providing services to taxonomists for standard genome sequencing and annotation.</title>
        <authorList>
            <consortium name="The Broad Institute Genomics Platform"/>
            <consortium name="The Broad Institute Genome Sequencing Center for Infectious Disease"/>
            <person name="Wu L."/>
            <person name="Ma J."/>
        </authorList>
    </citation>
    <scope>NUCLEOTIDE SEQUENCE [LARGE SCALE GENOMIC DNA]</scope>
    <source>
        <strain evidence="3">JCM 14924</strain>
    </source>
</reference>
<evidence type="ECO:0000313" key="2">
    <source>
        <dbReference type="EMBL" id="GAA2195470.1"/>
    </source>
</evidence>
<sequence length="445" mass="48832">MLLPDPGRSRAVLLGVPDYRRLAPLPGVAAGVARLGDLLCDPTVWGLPRRHVTVLSGRASADDVLAAVRDAGEATADTLLVYFAGHGLREPGGDQLYLALADADDDHLAIGTLPYPEVLRVARRAAGRARRRITFLDCCYSGLAIAMGGSGAVLERAELARLVSEPGDGHGRSGSWLMTSASRTQRSFTPPHGYPYFTGALIDVLENGVPGAGPALAVHRFAQRVEERFQERIRGRIPDPDRPESQYVAHNVDPDESWVRNRAHVTPHVVPPRSSLPADAERFVRALRRLLAGQGFAVLPEGGVEGLKAGWLKRRCQVSGEERLIGYLKSRYARTGEVVFTDTHLCLHSSSAGTRMRIPYSRVNEVSLDTATEEVHSGAATDQTVLMDTSLLMITRVTLGHRTLEFREYHPEPVQKALLAFLPAMAELRLRRPEWFGRPLRHARE</sequence>
<dbReference type="InterPro" id="IPR029030">
    <property type="entry name" value="Caspase-like_dom_sf"/>
</dbReference>
<name>A0ABP5N829_9ACTN</name>
<gene>
    <name evidence="2" type="ORF">GCM10009787_25710</name>
</gene>
<dbReference type="Proteomes" id="UP001501391">
    <property type="component" value="Unassembled WGS sequence"/>
</dbReference>
<dbReference type="SUPFAM" id="SSF52129">
    <property type="entry name" value="Caspase-like"/>
    <property type="match status" value="1"/>
</dbReference>
<dbReference type="Gene3D" id="3.40.50.1460">
    <property type="match status" value="1"/>
</dbReference>
<feature type="domain" description="Peptidase C14 caspase" evidence="1">
    <location>
        <begin position="9"/>
        <end position="210"/>
    </location>
</feature>
<dbReference type="EMBL" id="BAAAOQ010000007">
    <property type="protein sequence ID" value="GAA2195470.1"/>
    <property type="molecule type" value="Genomic_DNA"/>
</dbReference>
<dbReference type="Pfam" id="PF00656">
    <property type="entry name" value="Peptidase_C14"/>
    <property type="match status" value="1"/>
</dbReference>
<organism evidence="2 3">
    <name type="scientific">Streptomyces bangladeshensis</name>
    <dbReference type="NCBI Taxonomy" id="295352"/>
    <lineage>
        <taxon>Bacteria</taxon>
        <taxon>Bacillati</taxon>
        <taxon>Actinomycetota</taxon>
        <taxon>Actinomycetes</taxon>
        <taxon>Kitasatosporales</taxon>
        <taxon>Streptomycetaceae</taxon>
        <taxon>Streptomyces</taxon>
    </lineage>
</organism>
<keyword evidence="3" id="KW-1185">Reference proteome</keyword>
<evidence type="ECO:0000313" key="3">
    <source>
        <dbReference type="Proteomes" id="UP001501391"/>
    </source>
</evidence>
<dbReference type="NCBIfam" id="NF047832">
    <property type="entry name" value="caspase_w_EACC1"/>
    <property type="match status" value="1"/>
</dbReference>